<reference evidence="2" key="1">
    <citation type="journal article" date="2010" name="Nat. Biotechnol.">
        <title>Draft genome sequence of the oilseed species Ricinus communis.</title>
        <authorList>
            <person name="Chan A.P."/>
            <person name="Crabtree J."/>
            <person name="Zhao Q."/>
            <person name="Lorenzi H."/>
            <person name="Orvis J."/>
            <person name="Puiu D."/>
            <person name="Melake-Berhan A."/>
            <person name="Jones K.M."/>
            <person name="Redman J."/>
            <person name="Chen G."/>
            <person name="Cahoon E.B."/>
            <person name="Gedil M."/>
            <person name="Stanke M."/>
            <person name="Haas B.J."/>
            <person name="Wortman J.R."/>
            <person name="Fraser-Liggett C.M."/>
            <person name="Ravel J."/>
            <person name="Rabinowicz P.D."/>
        </authorList>
    </citation>
    <scope>NUCLEOTIDE SEQUENCE [LARGE SCALE GENOMIC DNA]</scope>
    <source>
        <strain evidence="2">cv. Hale</strain>
    </source>
</reference>
<organism evidence="1 2">
    <name type="scientific">Ricinus communis</name>
    <name type="common">Castor bean</name>
    <dbReference type="NCBI Taxonomy" id="3988"/>
    <lineage>
        <taxon>Eukaryota</taxon>
        <taxon>Viridiplantae</taxon>
        <taxon>Streptophyta</taxon>
        <taxon>Embryophyta</taxon>
        <taxon>Tracheophyta</taxon>
        <taxon>Spermatophyta</taxon>
        <taxon>Magnoliopsida</taxon>
        <taxon>eudicotyledons</taxon>
        <taxon>Gunneridae</taxon>
        <taxon>Pentapetalae</taxon>
        <taxon>rosids</taxon>
        <taxon>fabids</taxon>
        <taxon>Malpighiales</taxon>
        <taxon>Euphorbiaceae</taxon>
        <taxon>Acalyphoideae</taxon>
        <taxon>Acalypheae</taxon>
        <taxon>Ricinus</taxon>
    </lineage>
</organism>
<dbReference type="Proteomes" id="UP000008311">
    <property type="component" value="Unassembled WGS sequence"/>
</dbReference>
<sequence>MTISESRCQRVRVSSAARKMARDSIMGMNWTRLKVRIVPMASLGRIPLETWRTMLPARCATTIPRIIRKMADAEDISSADNARLNIFNLNAPL</sequence>
<dbReference type="AlphaFoldDB" id="B9TPL9"/>
<protein>
    <submittedName>
        <fullName evidence="1">Uncharacterized protein</fullName>
    </submittedName>
</protein>
<evidence type="ECO:0000313" key="1">
    <source>
        <dbReference type="EMBL" id="EEF22194.1"/>
    </source>
</evidence>
<dbReference type="InParanoid" id="B9TPL9"/>
<keyword evidence="2" id="KW-1185">Reference proteome</keyword>
<name>B9TPL9_RICCO</name>
<dbReference type="EMBL" id="EQ996102">
    <property type="protein sequence ID" value="EEF22194.1"/>
    <property type="molecule type" value="Genomic_DNA"/>
</dbReference>
<evidence type="ECO:0000313" key="2">
    <source>
        <dbReference type="Proteomes" id="UP000008311"/>
    </source>
</evidence>
<proteinExistence type="predicted"/>
<accession>B9TPL9</accession>
<gene>
    <name evidence="1" type="ORF">RCOM_2078370</name>
</gene>